<evidence type="ECO:0000256" key="4">
    <source>
        <dbReference type="ARBA" id="ARBA00022989"/>
    </source>
</evidence>
<keyword evidence="8" id="KW-1185">Reference proteome</keyword>
<proteinExistence type="predicted"/>
<dbReference type="Pfam" id="PF07690">
    <property type="entry name" value="MFS_1"/>
    <property type="match status" value="1"/>
</dbReference>
<dbReference type="OrthoDB" id="2287060at2"/>
<name>A0A4R2P6U2_9BACL</name>
<organism evidence="7 8">
    <name type="scientific">Scopulibacillus darangshiensis</name>
    <dbReference type="NCBI Taxonomy" id="442528"/>
    <lineage>
        <taxon>Bacteria</taxon>
        <taxon>Bacillati</taxon>
        <taxon>Bacillota</taxon>
        <taxon>Bacilli</taxon>
        <taxon>Bacillales</taxon>
        <taxon>Sporolactobacillaceae</taxon>
        <taxon>Scopulibacillus</taxon>
    </lineage>
</organism>
<comment type="caution">
    <text evidence="7">The sequence shown here is derived from an EMBL/GenBank/DDBJ whole genome shotgun (WGS) entry which is preliminary data.</text>
</comment>
<evidence type="ECO:0000313" key="8">
    <source>
        <dbReference type="Proteomes" id="UP000295416"/>
    </source>
</evidence>
<dbReference type="Proteomes" id="UP000295416">
    <property type="component" value="Unassembled WGS sequence"/>
</dbReference>
<dbReference type="GO" id="GO:0005886">
    <property type="term" value="C:plasma membrane"/>
    <property type="evidence" value="ECO:0007669"/>
    <property type="project" value="UniProtKB-SubCell"/>
</dbReference>
<dbReference type="InterPro" id="IPR011701">
    <property type="entry name" value="MFS"/>
</dbReference>
<reference evidence="7 8" key="1">
    <citation type="submission" date="2019-03" db="EMBL/GenBank/DDBJ databases">
        <title>Genomic Encyclopedia of Type Strains, Phase IV (KMG-IV): sequencing the most valuable type-strain genomes for metagenomic binning, comparative biology and taxonomic classification.</title>
        <authorList>
            <person name="Goeker M."/>
        </authorList>
    </citation>
    <scope>NUCLEOTIDE SEQUENCE [LARGE SCALE GENOMIC DNA]</scope>
    <source>
        <strain evidence="7 8">DSM 19377</strain>
    </source>
</reference>
<keyword evidence="2" id="KW-1003">Cell membrane</keyword>
<accession>A0A4R2P6U2</accession>
<dbReference type="SUPFAM" id="SSF103473">
    <property type="entry name" value="MFS general substrate transporter"/>
    <property type="match status" value="1"/>
</dbReference>
<evidence type="ECO:0000256" key="2">
    <source>
        <dbReference type="ARBA" id="ARBA00022475"/>
    </source>
</evidence>
<evidence type="ECO:0000256" key="1">
    <source>
        <dbReference type="ARBA" id="ARBA00004651"/>
    </source>
</evidence>
<gene>
    <name evidence="7" type="ORF">EV207_1082</name>
</gene>
<sequence>MNKQLMILLIGRIITNFSDSLYMIATVWFVKTMTDSAFLIGLTSAIAMLPVTIQFLYGPIIDRFSKRRILYIACIGQGILVSIISLLYVTDMLWLPILFILLFVALSLSEATYPTESALIENLASRDQLTKVNSIFAFSYQSLDIICDAISGILIALVGLGIVYISNSIMLICTGLMFFFYLKIPKSNKVKKKNLQPYLS</sequence>
<feature type="transmembrane region" description="Helical" evidence="6">
    <location>
        <begin position="162"/>
        <end position="182"/>
    </location>
</feature>
<dbReference type="PANTHER" id="PTHR23513">
    <property type="entry name" value="INTEGRAL MEMBRANE EFFLUX PROTEIN-RELATED"/>
    <property type="match status" value="1"/>
</dbReference>
<protein>
    <submittedName>
        <fullName evidence="7">MFS transporter</fullName>
    </submittedName>
</protein>
<evidence type="ECO:0000256" key="5">
    <source>
        <dbReference type="ARBA" id="ARBA00023136"/>
    </source>
</evidence>
<keyword evidence="4 6" id="KW-1133">Transmembrane helix</keyword>
<dbReference type="InterPro" id="IPR036259">
    <property type="entry name" value="MFS_trans_sf"/>
</dbReference>
<evidence type="ECO:0000256" key="6">
    <source>
        <dbReference type="SAM" id="Phobius"/>
    </source>
</evidence>
<keyword evidence="5 6" id="KW-0472">Membrane</keyword>
<feature type="transmembrane region" description="Helical" evidence="6">
    <location>
        <begin position="69"/>
        <end position="88"/>
    </location>
</feature>
<evidence type="ECO:0000313" key="7">
    <source>
        <dbReference type="EMBL" id="TCP29711.1"/>
    </source>
</evidence>
<dbReference type="GO" id="GO:0022857">
    <property type="term" value="F:transmembrane transporter activity"/>
    <property type="evidence" value="ECO:0007669"/>
    <property type="project" value="InterPro"/>
</dbReference>
<comment type="subcellular location">
    <subcellularLocation>
        <location evidence="1">Cell membrane</location>
        <topology evidence="1">Multi-pass membrane protein</topology>
    </subcellularLocation>
</comment>
<dbReference type="PANTHER" id="PTHR23513:SF6">
    <property type="entry name" value="MAJOR FACILITATOR SUPERFAMILY ASSOCIATED DOMAIN-CONTAINING PROTEIN"/>
    <property type="match status" value="1"/>
</dbReference>
<feature type="transmembrane region" description="Helical" evidence="6">
    <location>
        <begin position="94"/>
        <end position="113"/>
    </location>
</feature>
<keyword evidence="3 6" id="KW-0812">Transmembrane</keyword>
<evidence type="ECO:0000256" key="3">
    <source>
        <dbReference type="ARBA" id="ARBA00022692"/>
    </source>
</evidence>
<feature type="transmembrane region" description="Helical" evidence="6">
    <location>
        <begin position="36"/>
        <end position="57"/>
    </location>
</feature>
<feature type="transmembrane region" description="Helical" evidence="6">
    <location>
        <begin position="7"/>
        <end position="30"/>
    </location>
</feature>
<feature type="transmembrane region" description="Helical" evidence="6">
    <location>
        <begin position="134"/>
        <end position="156"/>
    </location>
</feature>
<dbReference type="EMBL" id="SLXK01000008">
    <property type="protein sequence ID" value="TCP29711.1"/>
    <property type="molecule type" value="Genomic_DNA"/>
</dbReference>
<dbReference type="RefSeq" id="WP_132745245.1">
    <property type="nucleotide sequence ID" value="NZ_SLXK01000008.1"/>
</dbReference>
<dbReference type="AlphaFoldDB" id="A0A4R2P6U2"/>
<dbReference type="Gene3D" id="1.20.1250.20">
    <property type="entry name" value="MFS general substrate transporter like domains"/>
    <property type="match status" value="1"/>
</dbReference>